<keyword evidence="3" id="KW-1185">Reference proteome</keyword>
<reference evidence="2" key="1">
    <citation type="journal article" date="2023" name="Science">
        <title>Genome structures resolve the early diversification of teleost fishes.</title>
        <authorList>
            <person name="Parey E."/>
            <person name="Louis A."/>
            <person name="Montfort J."/>
            <person name="Bouchez O."/>
            <person name="Roques C."/>
            <person name="Iampietro C."/>
            <person name="Lluch J."/>
            <person name="Castinel A."/>
            <person name="Donnadieu C."/>
            <person name="Desvignes T."/>
            <person name="Floi Bucao C."/>
            <person name="Jouanno E."/>
            <person name="Wen M."/>
            <person name="Mejri S."/>
            <person name="Dirks R."/>
            <person name="Jansen H."/>
            <person name="Henkel C."/>
            <person name="Chen W.J."/>
            <person name="Zahm M."/>
            <person name="Cabau C."/>
            <person name="Klopp C."/>
            <person name="Thompson A.W."/>
            <person name="Robinson-Rechavi M."/>
            <person name="Braasch I."/>
            <person name="Lecointre G."/>
            <person name="Bobe J."/>
            <person name="Postlethwait J.H."/>
            <person name="Berthelot C."/>
            <person name="Roest Crollius H."/>
            <person name="Guiguen Y."/>
        </authorList>
    </citation>
    <scope>NUCLEOTIDE SEQUENCE</scope>
    <source>
        <strain evidence="2">WJC10195</strain>
    </source>
</reference>
<evidence type="ECO:0000256" key="1">
    <source>
        <dbReference type="SAM" id="Phobius"/>
    </source>
</evidence>
<gene>
    <name evidence="2" type="ORF">SKAU_G00013010</name>
</gene>
<feature type="transmembrane region" description="Helical" evidence="1">
    <location>
        <begin position="25"/>
        <end position="48"/>
    </location>
</feature>
<keyword evidence="1" id="KW-0812">Transmembrane</keyword>
<dbReference type="Proteomes" id="UP001152622">
    <property type="component" value="Chromosome 1"/>
</dbReference>
<comment type="caution">
    <text evidence="2">The sequence shown here is derived from an EMBL/GenBank/DDBJ whole genome shotgun (WGS) entry which is preliminary data.</text>
</comment>
<organism evidence="2 3">
    <name type="scientific">Synaphobranchus kaupii</name>
    <name type="common">Kaup's arrowtooth eel</name>
    <dbReference type="NCBI Taxonomy" id="118154"/>
    <lineage>
        <taxon>Eukaryota</taxon>
        <taxon>Metazoa</taxon>
        <taxon>Chordata</taxon>
        <taxon>Craniata</taxon>
        <taxon>Vertebrata</taxon>
        <taxon>Euteleostomi</taxon>
        <taxon>Actinopterygii</taxon>
        <taxon>Neopterygii</taxon>
        <taxon>Teleostei</taxon>
        <taxon>Anguilliformes</taxon>
        <taxon>Synaphobranchidae</taxon>
        <taxon>Synaphobranchus</taxon>
    </lineage>
</organism>
<evidence type="ECO:0000313" key="2">
    <source>
        <dbReference type="EMBL" id="KAJ8380523.1"/>
    </source>
</evidence>
<keyword evidence="1" id="KW-1133">Transmembrane helix</keyword>
<accession>A0A9Q1GBJ3</accession>
<proteinExistence type="predicted"/>
<name>A0A9Q1GBJ3_SYNKA</name>
<dbReference type="AlphaFoldDB" id="A0A9Q1GBJ3"/>
<dbReference type="EMBL" id="JAINUF010000001">
    <property type="protein sequence ID" value="KAJ8380523.1"/>
    <property type="molecule type" value="Genomic_DNA"/>
</dbReference>
<sequence length="96" mass="10555">MLTPPFTQHALGLVATRGSVCGLHVAFFIILGSLTLAPAQALFCLTRLSCEGGIIRRREQTKWLFQVLWFHKTVPDCKSNLLIGQKESGDSISSLL</sequence>
<keyword evidence="1" id="KW-0472">Membrane</keyword>
<protein>
    <submittedName>
        <fullName evidence="2">Uncharacterized protein</fullName>
    </submittedName>
</protein>
<evidence type="ECO:0000313" key="3">
    <source>
        <dbReference type="Proteomes" id="UP001152622"/>
    </source>
</evidence>